<keyword evidence="3" id="KW-1185">Reference proteome</keyword>
<keyword evidence="1" id="KW-0175">Coiled coil</keyword>
<sequence>MSTREVIFHCHLDHHHHHHAFKTILQCLEEVKVQVSDLHRKVDLVLLQNIPTSREDLNNEVELLIKTLEELSILEQKLQDET</sequence>
<comment type="caution">
    <text evidence="2">The sequence shown here is derived from an EMBL/GenBank/DDBJ whole genome shotgun (WGS) entry which is preliminary data.</text>
</comment>
<dbReference type="Proteomes" id="UP001152622">
    <property type="component" value="Chromosome 7"/>
</dbReference>
<dbReference type="AlphaFoldDB" id="A0A9Q1ISQ7"/>
<organism evidence="2 3">
    <name type="scientific">Synaphobranchus kaupii</name>
    <name type="common">Kaup's arrowtooth eel</name>
    <dbReference type="NCBI Taxonomy" id="118154"/>
    <lineage>
        <taxon>Eukaryota</taxon>
        <taxon>Metazoa</taxon>
        <taxon>Chordata</taxon>
        <taxon>Craniata</taxon>
        <taxon>Vertebrata</taxon>
        <taxon>Euteleostomi</taxon>
        <taxon>Actinopterygii</taxon>
        <taxon>Neopterygii</taxon>
        <taxon>Teleostei</taxon>
        <taxon>Anguilliformes</taxon>
        <taxon>Synaphobranchidae</taxon>
        <taxon>Synaphobranchus</taxon>
    </lineage>
</organism>
<feature type="coiled-coil region" evidence="1">
    <location>
        <begin position="54"/>
        <end position="81"/>
    </location>
</feature>
<evidence type="ECO:0000313" key="3">
    <source>
        <dbReference type="Proteomes" id="UP001152622"/>
    </source>
</evidence>
<protein>
    <submittedName>
        <fullName evidence="2">Uncharacterized protein</fullName>
    </submittedName>
</protein>
<evidence type="ECO:0000313" key="2">
    <source>
        <dbReference type="EMBL" id="KAJ8353355.1"/>
    </source>
</evidence>
<proteinExistence type="predicted"/>
<reference evidence="2" key="1">
    <citation type="journal article" date="2023" name="Science">
        <title>Genome structures resolve the early diversification of teleost fishes.</title>
        <authorList>
            <person name="Parey E."/>
            <person name="Louis A."/>
            <person name="Montfort J."/>
            <person name="Bouchez O."/>
            <person name="Roques C."/>
            <person name="Iampietro C."/>
            <person name="Lluch J."/>
            <person name="Castinel A."/>
            <person name="Donnadieu C."/>
            <person name="Desvignes T."/>
            <person name="Floi Bucao C."/>
            <person name="Jouanno E."/>
            <person name="Wen M."/>
            <person name="Mejri S."/>
            <person name="Dirks R."/>
            <person name="Jansen H."/>
            <person name="Henkel C."/>
            <person name="Chen W.J."/>
            <person name="Zahm M."/>
            <person name="Cabau C."/>
            <person name="Klopp C."/>
            <person name="Thompson A.W."/>
            <person name="Robinson-Rechavi M."/>
            <person name="Braasch I."/>
            <person name="Lecointre G."/>
            <person name="Bobe J."/>
            <person name="Postlethwait J.H."/>
            <person name="Berthelot C."/>
            <person name="Roest Crollius H."/>
            <person name="Guiguen Y."/>
        </authorList>
    </citation>
    <scope>NUCLEOTIDE SEQUENCE</scope>
    <source>
        <strain evidence="2">WJC10195</strain>
    </source>
</reference>
<gene>
    <name evidence="2" type="ORF">SKAU_G00209220</name>
</gene>
<name>A0A9Q1ISQ7_SYNKA</name>
<evidence type="ECO:0000256" key="1">
    <source>
        <dbReference type="SAM" id="Coils"/>
    </source>
</evidence>
<accession>A0A9Q1ISQ7</accession>
<dbReference type="EMBL" id="JAINUF010000007">
    <property type="protein sequence ID" value="KAJ8353355.1"/>
    <property type="molecule type" value="Genomic_DNA"/>
</dbReference>